<dbReference type="NCBIfam" id="TIGR01733">
    <property type="entry name" value="AA-adenyl-dom"/>
    <property type="match status" value="4"/>
</dbReference>
<feature type="region of interest" description="Disordered" evidence="4">
    <location>
        <begin position="1"/>
        <end position="52"/>
    </location>
</feature>
<feature type="region of interest" description="Disordered" evidence="4">
    <location>
        <begin position="1126"/>
        <end position="1147"/>
    </location>
</feature>
<dbReference type="InterPro" id="IPR023213">
    <property type="entry name" value="CAT-like_dom_sf"/>
</dbReference>
<feature type="domain" description="Carrier" evidence="5">
    <location>
        <begin position="2663"/>
        <end position="2738"/>
    </location>
</feature>
<dbReference type="EMBL" id="JANUGQ010000002">
    <property type="protein sequence ID" value="MCS0634801.1"/>
    <property type="molecule type" value="Genomic_DNA"/>
</dbReference>
<comment type="caution">
    <text evidence="6">The sequence shown here is derived from an EMBL/GenBank/DDBJ whole genome shotgun (WGS) entry which is preliminary data.</text>
</comment>
<feature type="compositionally biased region" description="Pro residues" evidence="4">
    <location>
        <begin position="15"/>
        <end position="28"/>
    </location>
</feature>
<dbReference type="Gene3D" id="3.40.50.980">
    <property type="match status" value="6"/>
</dbReference>
<feature type="region of interest" description="Disordered" evidence="4">
    <location>
        <begin position="71"/>
        <end position="108"/>
    </location>
</feature>
<feature type="region of interest" description="Disordered" evidence="4">
    <location>
        <begin position="4008"/>
        <end position="4034"/>
    </location>
</feature>
<evidence type="ECO:0000313" key="6">
    <source>
        <dbReference type="EMBL" id="MCS0634801.1"/>
    </source>
</evidence>
<dbReference type="InterPro" id="IPR042099">
    <property type="entry name" value="ANL_N_sf"/>
</dbReference>
<name>A0ABT2CDG5_9ACTN</name>
<dbReference type="PROSITE" id="PS00455">
    <property type="entry name" value="AMP_BINDING"/>
    <property type="match status" value="4"/>
</dbReference>
<dbReference type="Pfam" id="PF13193">
    <property type="entry name" value="AMP-binding_C"/>
    <property type="match status" value="4"/>
</dbReference>
<comment type="cofactor">
    <cofactor evidence="1">
        <name>pantetheine 4'-phosphate</name>
        <dbReference type="ChEBI" id="CHEBI:47942"/>
    </cofactor>
</comment>
<dbReference type="Pfam" id="PF00501">
    <property type="entry name" value="AMP-binding"/>
    <property type="match status" value="4"/>
</dbReference>
<dbReference type="Pfam" id="PF00668">
    <property type="entry name" value="Condensation"/>
    <property type="match status" value="6"/>
</dbReference>
<feature type="compositionally biased region" description="Low complexity" evidence="4">
    <location>
        <begin position="2245"/>
        <end position="2259"/>
    </location>
</feature>
<dbReference type="PANTHER" id="PTHR45527:SF1">
    <property type="entry name" value="FATTY ACID SYNTHASE"/>
    <property type="match status" value="1"/>
</dbReference>
<dbReference type="CDD" id="cd05930">
    <property type="entry name" value="A_NRPS"/>
    <property type="match status" value="3"/>
</dbReference>
<feature type="compositionally biased region" description="Basic and acidic residues" evidence="4">
    <location>
        <begin position="2125"/>
        <end position="2137"/>
    </location>
</feature>
<feature type="domain" description="Carrier" evidence="5">
    <location>
        <begin position="5371"/>
        <end position="5445"/>
    </location>
</feature>
<dbReference type="InterPro" id="IPR036736">
    <property type="entry name" value="ACP-like_sf"/>
</dbReference>
<dbReference type="NCBIfam" id="NF003417">
    <property type="entry name" value="PRK04813.1"/>
    <property type="match status" value="5"/>
</dbReference>
<dbReference type="InterPro" id="IPR000873">
    <property type="entry name" value="AMP-dep_synth/lig_dom"/>
</dbReference>
<feature type="region of interest" description="Disordered" evidence="4">
    <location>
        <begin position="2113"/>
        <end position="2152"/>
    </location>
</feature>
<dbReference type="InterPro" id="IPR010071">
    <property type="entry name" value="AA_adenyl_dom"/>
</dbReference>
<evidence type="ECO:0000256" key="4">
    <source>
        <dbReference type="SAM" id="MobiDB-lite"/>
    </source>
</evidence>
<dbReference type="Gene3D" id="3.30.559.10">
    <property type="entry name" value="Chloramphenicol acetyltransferase-like domain"/>
    <property type="match status" value="6"/>
</dbReference>
<dbReference type="PROSITE" id="PS50075">
    <property type="entry name" value="CARRIER"/>
    <property type="match status" value="4"/>
</dbReference>
<feature type="domain" description="Carrier" evidence="5">
    <location>
        <begin position="1058"/>
        <end position="1132"/>
    </location>
</feature>
<dbReference type="Gene3D" id="3.40.50.12780">
    <property type="entry name" value="N-terminal domain of ligase-like"/>
    <property type="match status" value="1"/>
</dbReference>
<organism evidence="6 7">
    <name type="scientific">Streptomyces pyxinae</name>
    <dbReference type="NCBI Taxonomy" id="2970734"/>
    <lineage>
        <taxon>Bacteria</taxon>
        <taxon>Bacillati</taxon>
        <taxon>Actinomycetota</taxon>
        <taxon>Actinomycetes</taxon>
        <taxon>Kitasatosporales</taxon>
        <taxon>Streptomycetaceae</taxon>
        <taxon>Streptomyces</taxon>
    </lineage>
</organism>
<evidence type="ECO:0000256" key="2">
    <source>
        <dbReference type="ARBA" id="ARBA00022450"/>
    </source>
</evidence>
<dbReference type="SUPFAM" id="SSF47336">
    <property type="entry name" value="ACP-like"/>
    <property type="match status" value="4"/>
</dbReference>
<evidence type="ECO:0000259" key="5">
    <source>
        <dbReference type="PROSITE" id="PS50075"/>
    </source>
</evidence>
<feature type="region of interest" description="Disordered" evidence="4">
    <location>
        <begin position="2234"/>
        <end position="2302"/>
    </location>
</feature>
<sequence length="5448" mass="573721">MTGAPSGPDATPSGPATPPGAVTPPGSPASPAASGPRPVREPATPSGLQDVLPLSPLQQGLYFLSSYDTGSSDAVGGSRDTGADRAGGTGTTGGPGDTGANGAAAPAGPGPDVYTVQLALDLEGPLDRERLRRAALALLDRHPNLKSAFRARRNGEPVALIPHRAEPAWRHTDLAALEPAGRAAEADRLTAADRATRFDLATPPLIRFTTLRLGPDHHRLLLTHHHLLLDGWSTARVVQELFALYAADGGPDGLPAVRPYRDYLSWAAAQDADAGDRAWTQALAGLEGPTLIAPALAQQPPAEPAELAVDVDPAVAAALAAVAGELDVTVPVAVQTLWSLVVGRFTGRADVVSGTTVSGRPAELTGSETMVGLFINTLPVRVRLDPAETLAELVVRTAREQVPLLTHHQVALSRIQRVAGPGGPLFDTLCVFENYLVRSVTPDGAAAGSENADRVPEFAGLRVTSVSGRDATHYPLTLVAAPGPDGGPALRLRHRRDALSDREAARIAAQLGSAVRAFATDPHRRLAAVELLPAEERHRVLTEFNSDTVPTVPRTLPALFEERAAAHPDLPAVTDGTTTLTYAELNTRANALAHHLITRGIGPEDVVGVALRRGAEVYVAQLAVAKAGGVFAPLDPDYPAARLAALVTGSGAAAILTRTGTDPAPWASGVPVLRTDDLPAGLPDRDPTDRDRRAPLRLDNGAYLIHTSGSTGTPKGVLVAHRPLADLIAWAHACFATGPGDRVTQFASPSFDVTFCELANSLFSGATLVVVDEECRAGEPLARFLTEAGITLAVIPPSVVASLPPDARLPEGMTLIVGTEALPPEVVRAWAGRHRLFNAYGPTEAVVNSATWPVPADWTGGPVPIGPPDVNKRAYVLDAALRPVAPGVLGELYLAGTGLARGYLGLPRTTAERFVADPFGPPGTRMYRTGDLARWTESGELLYAGRTDHQLKIRGFRVEPGEVEARLTAHPEVARAVVGDHADDRGVRRLVAHVVPAPGAEPRAAALAEWVAGTLPDHMVPAAFVILDALPLTRANKIDRAALPAPDPATTTGGGHLAPRTDAEKELAALFGDILRVTGVGAEDNFFTLGGDSISAIQLVGAARRRGLRITPREIFEHRTVERLAQRARPAADRPAPAVTATPAGPDRAPLTPILRALLERGGPLTGYHQSTVLHTPAGLRAGHLTTGLGLLLRHHDALRARLTGTALEIPAPDEVRADTLLTTVDGRELAPDRLLPALREHAGAAARELDPRRGAMVRAVWLDAGPDRTGLLALLVHHAVVDAVSWRVLTEDLAAACDAARDGRTAELPPVETSFATWARGLAVAARTPSAAAEAGHWRAVTEGAEPPFPAPDPARDTLGTVRTVSVTLDPETTGPLIGELPRRYHAGPDDVLLTALAMALAGWRGEPAPLVVDIEGHGRDEEAVPGAELSRTVGWFTSVHPVRLDLTGHDTGSAAEAGALLKRVKEQLRATPGRGLGHGLLRHLATDAPPGPDIPAAAPDTPTAPAVGPSGAVVGYNYLGRFGAATAPGAPAGPAPWSPALSGSLGGGADDALPVGHTLQLNASVVDGPRGPELHAGFSCAGRLLDPVETARIADGWLDALRTLRRHLDEDPDAGGHTPADFPLVAVAQQEIETLEEEGPLTELLPLSPLQEGLYFLAAYGTEDEGPDPYTTQTVLELAGELAPERLRRAARALLDRHPHLRAAFRDRPGAAPLQVVPAGAEVPLRENDLRAVPESEQQEQARELLAADRARGFDLAVPPLLRLTVVRLGERRQLLAVTSHHILLDGWSGPLLVRDLMALYQGTPGPAPRPYRDYLRWLAERDREATTRLWSEELAGIDGPTRLVPAAPAGTTGAAGTPERLEVPLDDALVARVFALARQRGITVSTVLRTAWGLLLGRLTGRTDVTFGVTVSGRPATLDGSHEMIGLFINTLPARLTLRPDEPLGALLDRTAARQAELLDHQYEPLAELQRLSGHRELFDTLVLFENFPVDTEELRRTEERAGLRVTAARGFEATHYPLVLVALPGRDRLALALDHRPDLLDRDRARAIGDGLRDLLERICAEPERTTGTLGMLGDDQSRLDGPAADITTLGLAGRFLARAALTPDAPALIVSREAPGSGAPEERGEPGDRGKPEGPGAPGAPGAPGEDVWSYARLAERVTALAARLTAYGAGPGHLVAVQLPRSADLVATLLAVAATGAGYVPVDPGFPAERVAHLLADTEPLLVVDPGSPVLADTPEPEPVAAPGADGPEPGAVPEDRQGPARHWPGAVTAPGGDGPDSGAVPQEPRPARGWPGERPHPDGTAYVIHTSGSTGRPKGVVIGHRALANLLDAMAATLATGPGDRLLAVTTVSFDIAVLELFVPLVTGATVVLARREQVLEADALAGLAARTGATHMQATPSLWRHLAEAAPQLLPGLRVLSGGEPLPADLAARLAGAGAGAGLLNLYGPTETTVWSTAARPAPAPGDDTPPHVGRALRNTTLRVLDGWLRPVPPGVPGELYIGGAGVARGYHRRPGLTAARFVADPLGEPGARLYRTGDLAVRLPDDTLRVLGRADHQLKVRGHRVEPSEIEAALLSHPGITDAVVTGQPDPSGALRLVAHVTGDPAGAREHLAALLPEYLVPSVIMTLPALPLTPNGKVDRAALPAPGQESVPGRTRAPRDAREAVLAELFADVLGLEFAGPDDDFFARGGHSLLAMRLANRLRTTLGVEVALRDVFDHPTPAALARAVLARGSSRAPLAPVPRRDGEPLPLSYAQSRLWFLHRLDGPSATYNLFLVLRIGGDPDVPALRAAVGDLVVRHESLRTVYPDTDGLPRQHILDEPAARAAADLTVTEVPEEDLDAALHTLVTHPIDIITEIPLRARLLRTPTDHVLALTLHHIAGDEWSMRPLLDDLRAAYAARVTGRDPGRPALPVQYADYAAWQREVLGTESDPESVIARQAAYWRTALAGSPDELALPYDRPRPAEEHHRGATVTFTVDTRLHTALRTLAAETGTSVFMAAQAALAVLLAAHGAGTDIPIGTPVAGRTDEQLDELVGFFVNTLVLRTDLSGRPTFRELLARVRDADLAAFDHADLPFEQLVDLLAPERTLARNPLFQVMLVFQNLTGDSPSLPGLDVTPVSADPEVAKLDLLVTLAEQPGGAGINGMFTFQTSIFDTTTVRALADRYVALLTALVARPDLPLHRAGVLGPPERARALTAGTGERRALPAAPLPALLAARCAARPAVPALIDGELVLSYEEFDARVGRLATLLRRHSTGPERRVAVVLPRSAELVVALHAVQRAGGAYVPVDPGYPAGRVAHMLTDSAPAAVLTTTALAAGLPVPAGVPVLCLDDPVVAAELAAAPPAGPHPGLRGDHAAYVLYTSGSTGRPKAVVVTHTALVNRLTWMADQLPPVPGERVLQKTPAAFDVSVWEFFLPALTGTTLVVLDDGHHRDPALVAAAVTEHRVTTLHFVPSMLAAFAAEPAAAGCTTVRRVIASGEALTPAVAEAALHALPGAELHNLYGPTEATVDVTAWRAQPGAGGSSVPIGRPVWNTGALVLDPWLRPVPDGVTGELYLSGVQLARGYLGQPGRTAERFVAHPFGEPGERLYRTGDLVRRRADGALVFAGRADGQVKLRGLRVELGEIEAVLAEDPAVAGCAVLLREDRPGRPVLTGYVVPAAGAPVDPAALTARLGERLPDHMLPTALVALDALPLTPSGKLDRGALPAPDLAAEAGAVAPRGIREAVLTGLYAELLGIPAAGAEDSFFALGGDSILSIQLVARARKAGLLLTPRDVFEQKTPAALARIALPAGASAVPAVPATGRVPLTPIMRWALDHHPGDPAAVDGLHQYLHVITPPDATRESLTRALALLLDRHPVLRARLTGGPGGPALHIPAPEETPEEAAADLLTRIDAAGADGDRLAGLLAGGGAEAVDGLDPAGGRLVRAVWCDRGPGRTGRLLLVIHHLAVDGVSWRILAADLAAVHTAVAGGTEPPAAPEATSFRQWALGLADAAGDPARRAEAPRWRARTDQPAPALGTRPLDPARDTQETVAHLERTLDTGLTRALLTEVPAGVHGSVQDVLVAAAALAFARWRTERDGPAAVLPGADVIAVEHHGREEAVVPGAQLSGTVGWFTSWQPVVLETGTAPGASSEDAGKLPDAGTGAVRDADGARAGVAADQGGTRAGAVADADGARTGAVQAPGGVRPDAGAGAVQPEAGTGAVHPPEGGAGDPEAGAGREAAVWPPTGEAARAALIAAKEQLRETPDAGIGFGLLHHSADPVGPARTPETVLNYLGRFTAPARPDGAEAADLPWSPAPEALPPLRPRRNPLPVLFPLEIIASTVDGPGGPVLTTRWSYATGVVAAGDAERLLALWCEALAALAGAPTEPVHTPSDFPLVRLGQPALDRLQERLPGLSDIWPLTPLQEGLHALTLLAGDELDVYTMQVRLRLTGALDPAALRSAAAELLDHNPELRVAFLATADGRPVQVVVDGVAPDWTEDDLRHLPPEEREAALGAAAEADRVRPFDLAAPPLLRLRLLTLADGEHALLLTNHHAILDGWSVPVLVQELFGRYAARSRGAEPPRPRRPFRDYLAWWTARDPEAAGRAWREALDGIGGPTLLAPADPGRRPALSHRLPHRLDPELAGRVRELARSADVTVNTVVQLAWALLLGRHTGREDVVFGATVSGRPPELDGVETMTGLFINTVPVRVELRGDRTVRQTLARLQDAQSRLAAHQHLGLAEIQRIAGGGELFDTLLVFENYFVDADGLRTAERSGELAVTAADHTDATHYPLTLAVVPGGHLTLEYHPELFTADRAGALLDRLVQLLGELTARPDARLRGVHALGPTERHRVLRDWNPAERPYPVTTLPELYAAQCARDPEAPAVVHEGTTLSFGALQDRAARLARELIARGAGPEDRVALMLPRGTDMIAALLAVHLAGAAHLPLDPDYPAERLEFMLTDAAPALLVTTAALTGRARHPATLVLDDPAVVTALERHSGEPPTDRDRRSPLRPDHPAYVIYTSGSTGTPKGVVVAHRGVVNLFHSHRRALHEPTRRRTGRDRLRVGHAWSFSFDASWQPQLWLYDGHCVHVLSEELQRDPEALHRRLREERIDFIEVAPSVLAELERAGLTEGGRCPLPLLGVGGEAVPDTQWARLGRLAGTEVVNLYGPTECTVDSLLARVRDSDHQLIGHPVDNARVYLLDAALRPVPPGAAGELYVAGAGLARGYLGRPGLTAERFSADPFGPPGTRMYRTGDLARWTDDGAVEFLGRVDDQVKIRGFRIELGEIETAAAAHPDVARAVVVAREDGGVRRLVGYVVPRPGAAPDPAELRAHLAGRLPAHLVPAAFVVLDALPVTGNNKLDRDRLPAPDFAAASTGREPAGARETAAAAAMAAVLGLPRIGADEDFFAFGGDSVLVVRLVTALREAGWRVAPRDVFRLRTAAALADVLERKEAAA</sequence>
<feature type="domain" description="Carrier" evidence="5">
    <location>
        <begin position="3725"/>
        <end position="3799"/>
    </location>
</feature>
<dbReference type="InterPro" id="IPR006162">
    <property type="entry name" value="Ppantetheine_attach_site"/>
</dbReference>
<feature type="compositionally biased region" description="Basic and acidic residues" evidence="4">
    <location>
        <begin position="4008"/>
        <end position="4017"/>
    </location>
</feature>
<dbReference type="InterPro" id="IPR020806">
    <property type="entry name" value="PKS_PP-bd"/>
</dbReference>
<gene>
    <name evidence="6" type="ORF">NX801_03835</name>
</gene>
<feature type="compositionally biased region" description="Low complexity" evidence="4">
    <location>
        <begin position="4148"/>
        <end position="4187"/>
    </location>
</feature>
<feature type="compositionally biased region" description="Low complexity" evidence="4">
    <location>
        <begin position="1127"/>
        <end position="1144"/>
    </location>
</feature>
<feature type="compositionally biased region" description="Low complexity" evidence="4">
    <location>
        <begin position="1484"/>
        <end position="1505"/>
    </location>
</feature>
<dbReference type="PANTHER" id="PTHR45527">
    <property type="entry name" value="NONRIBOSOMAL PEPTIDE SYNTHETASE"/>
    <property type="match status" value="1"/>
</dbReference>
<dbReference type="Gene3D" id="2.30.38.10">
    <property type="entry name" value="Luciferase, Domain 3"/>
    <property type="match status" value="3"/>
</dbReference>
<dbReference type="SUPFAM" id="SSF56801">
    <property type="entry name" value="Acetyl-CoA synthetase-like"/>
    <property type="match status" value="4"/>
</dbReference>
<evidence type="ECO:0000313" key="7">
    <source>
        <dbReference type="Proteomes" id="UP001431313"/>
    </source>
</evidence>
<dbReference type="Gene3D" id="3.30.559.30">
    <property type="entry name" value="Nonribosomal peptide synthetase, condensation domain"/>
    <property type="match status" value="6"/>
</dbReference>
<dbReference type="CDD" id="cd19540">
    <property type="entry name" value="LCL_NRPS-like"/>
    <property type="match status" value="1"/>
</dbReference>
<dbReference type="InterPro" id="IPR045851">
    <property type="entry name" value="AMP-bd_C_sf"/>
</dbReference>
<dbReference type="SMART" id="SM00823">
    <property type="entry name" value="PKS_PP"/>
    <property type="match status" value="4"/>
</dbReference>
<dbReference type="Proteomes" id="UP001431313">
    <property type="component" value="Unassembled WGS sequence"/>
</dbReference>
<keyword evidence="2" id="KW-0596">Phosphopantetheine</keyword>
<dbReference type="Gene3D" id="1.10.1200.10">
    <property type="entry name" value="ACP-like"/>
    <property type="match status" value="4"/>
</dbReference>
<feature type="compositionally biased region" description="Gly residues" evidence="4">
    <location>
        <begin position="85"/>
        <end position="99"/>
    </location>
</feature>
<reference evidence="6" key="1">
    <citation type="submission" date="2022-08" db="EMBL/GenBank/DDBJ databases">
        <authorList>
            <person name="Somphong A."/>
            <person name="Phongsopitanun W."/>
        </authorList>
    </citation>
    <scope>NUCLEOTIDE SEQUENCE</scope>
    <source>
        <strain evidence="6">LP05-1</strain>
    </source>
</reference>
<evidence type="ECO:0000256" key="3">
    <source>
        <dbReference type="ARBA" id="ARBA00022553"/>
    </source>
</evidence>
<dbReference type="InterPro" id="IPR001242">
    <property type="entry name" value="Condensation_dom"/>
</dbReference>
<keyword evidence="7" id="KW-1185">Reference proteome</keyword>
<dbReference type="SUPFAM" id="SSF52777">
    <property type="entry name" value="CoA-dependent acyltransferases"/>
    <property type="match status" value="13"/>
</dbReference>
<protein>
    <submittedName>
        <fullName evidence="6">Amino acid adenylation domain-containing protein</fullName>
    </submittedName>
</protein>
<dbReference type="CDD" id="cd19543">
    <property type="entry name" value="DCL_NRPS"/>
    <property type="match status" value="1"/>
</dbReference>
<proteinExistence type="predicted"/>
<dbReference type="PROSITE" id="PS00012">
    <property type="entry name" value="PHOSPHOPANTETHEINE"/>
    <property type="match status" value="3"/>
</dbReference>
<feature type="region of interest" description="Disordered" evidence="4">
    <location>
        <begin position="1474"/>
        <end position="1505"/>
    </location>
</feature>
<dbReference type="InterPro" id="IPR020845">
    <property type="entry name" value="AMP-binding_CS"/>
</dbReference>
<feature type="region of interest" description="Disordered" evidence="4">
    <location>
        <begin position="4133"/>
        <end position="4228"/>
    </location>
</feature>
<dbReference type="InterPro" id="IPR009081">
    <property type="entry name" value="PP-bd_ACP"/>
</dbReference>
<evidence type="ECO:0000256" key="1">
    <source>
        <dbReference type="ARBA" id="ARBA00001957"/>
    </source>
</evidence>
<dbReference type="Gene3D" id="3.30.300.30">
    <property type="match status" value="4"/>
</dbReference>
<keyword evidence="3" id="KW-0597">Phosphoprotein</keyword>
<dbReference type="Pfam" id="PF00550">
    <property type="entry name" value="PP-binding"/>
    <property type="match status" value="4"/>
</dbReference>
<accession>A0ABT2CDG5</accession>
<dbReference type="InterPro" id="IPR025110">
    <property type="entry name" value="AMP-bd_C"/>
</dbReference>